<organism evidence="10 11">
    <name type="scientific">Mesoterricola silvestris</name>
    <dbReference type="NCBI Taxonomy" id="2927979"/>
    <lineage>
        <taxon>Bacteria</taxon>
        <taxon>Pseudomonadati</taxon>
        <taxon>Acidobacteriota</taxon>
        <taxon>Holophagae</taxon>
        <taxon>Holophagales</taxon>
        <taxon>Holophagaceae</taxon>
        <taxon>Mesoterricola</taxon>
    </lineage>
</organism>
<name>A0AA48GZM8_9BACT</name>
<dbReference type="Proteomes" id="UP001238179">
    <property type="component" value="Chromosome"/>
</dbReference>
<comment type="similarity">
    <text evidence="9">Belongs to the TrpA family.</text>
</comment>
<dbReference type="InterPro" id="IPR018204">
    <property type="entry name" value="Trp_synthase_alpha_AS"/>
</dbReference>
<evidence type="ECO:0000256" key="2">
    <source>
        <dbReference type="ARBA" id="ARBA00011270"/>
    </source>
</evidence>
<dbReference type="Gene3D" id="3.20.20.70">
    <property type="entry name" value="Aldolase class I"/>
    <property type="match status" value="1"/>
</dbReference>
<keyword evidence="4" id="KW-0028">Amino-acid biosynthesis</keyword>
<dbReference type="InterPro" id="IPR011060">
    <property type="entry name" value="RibuloseP-bd_barrel"/>
</dbReference>
<dbReference type="SUPFAM" id="SSF51366">
    <property type="entry name" value="Ribulose-phoshate binding barrel"/>
    <property type="match status" value="1"/>
</dbReference>
<comment type="catalytic activity">
    <reaction evidence="8">
        <text>(1S,2R)-1-C-(indol-3-yl)glycerol 3-phosphate + L-serine = D-glyceraldehyde 3-phosphate + L-tryptophan + H2O</text>
        <dbReference type="Rhea" id="RHEA:10532"/>
        <dbReference type="ChEBI" id="CHEBI:15377"/>
        <dbReference type="ChEBI" id="CHEBI:33384"/>
        <dbReference type="ChEBI" id="CHEBI:57912"/>
        <dbReference type="ChEBI" id="CHEBI:58866"/>
        <dbReference type="ChEBI" id="CHEBI:59776"/>
        <dbReference type="EC" id="4.2.1.20"/>
    </reaction>
</comment>
<keyword evidence="7" id="KW-0456">Lyase</keyword>
<dbReference type="GO" id="GO:0005829">
    <property type="term" value="C:cytosol"/>
    <property type="evidence" value="ECO:0007669"/>
    <property type="project" value="TreeGrafter"/>
</dbReference>
<dbReference type="InterPro" id="IPR013785">
    <property type="entry name" value="Aldolase_TIM"/>
</dbReference>
<keyword evidence="11" id="KW-1185">Reference proteome</keyword>
<evidence type="ECO:0000256" key="4">
    <source>
        <dbReference type="ARBA" id="ARBA00022605"/>
    </source>
</evidence>
<evidence type="ECO:0000256" key="7">
    <source>
        <dbReference type="ARBA" id="ARBA00023239"/>
    </source>
</evidence>
<evidence type="ECO:0000256" key="9">
    <source>
        <dbReference type="RuleBase" id="RU003662"/>
    </source>
</evidence>
<dbReference type="EMBL" id="AP027080">
    <property type="protein sequence ID" value="BDU73318.1"/>
    <property type="molecule type" value="Genomic_DNA"/>
</dbReference>
<evidence type="ECO:0000313" key="11">
    <source>
        <dbReference type="Proteomes" id="UP001238179"/>
    </source>
</evidence>
<dbReference type="CDD" id="cd04724">
    <property type="entry name" value="Tryptophan_synthase_alpha"/>
    <property type="match status" value="1"/>
</dbReference>
<dbReference type="NCBIfam" id="TIGR00262">
    <property type="entry name" value="trpA"/>
    <property type="match status" value="1"/>
</dbReference>
<dbReference type="GO" id="GO:0004834">
    <property type="term" value="F:tryptophan synthase activity"/>
    <property type="evidence" value="ECO:0007669"/>
    <property type="project" value="UniProtKB-EC"/>
</dbReference>
<accession>A0AA48GZM8</accession>
<protein>
    <recommendedName>
        <fullName evidence="3">tryptophan synthase</fullName>
        <ecNumber evidence="3">4.2.1.20</ecNumber>
    </recommendedName>
</protein>
<evidence type="ECO:0000256" key="5">
    <source>
        <dbReference type="ARBA" id="ARBA00022822"/>
    </source>
</evidence>
<dbReference type="AlphaFoldDB" id="A0AA48GZM8"/>
<proteinExistence type="inferred from homology"/>
<evidence type="ECO:0000256" key="8">
    <source>
        <dbReference type="ARBA" id="ARBA00049047"/>
    </source>
</evidence>
<dbReference type="EC" id="4.2.1.20" evidence="3"/>
<evidence type="ECO:0000256" key="6">
    <source>
        <dbReference type="ARBA" id="ARBA00023141"/>
    </source>
</evidence>
<sequence>MEPILPFIMAGDPSLSGLPALLAQLRALGAGTVEVGLPHSDPVADGPVLQAAAHRALGAGASPRRVLEALAGLPGPDVVLFTYFNPLLQLGEDLEGLLAPTPVKSLLVVDLPFGEEPAWEARLRAAGYPLVPLLTPTTPLERARLLLATRPDPGPGHPFAQRFAYVVARLGVTGAGQGTDLAPVAQRLEALKGLTDRPLAVGFGLDDPASLERVRALGAVPVVGSALVAALAGGADPAAFLAPRMPAGLNEP</sequence>
<evidence type="ECO:0000256" key="1">
    <source>
        <dbReference type="ARBA" id="ARBA00004733"/>
    </source>
</evidence>
<dbReference type="KEGG" id="msil:METEAL_24920"/>
<dbReference type="InterPro" id="IPR002028">
    <property type="entry name" value="Trp_synthase_suA"/>
</dbReference>
<keyword evidence="6" id="KW-0057">Aromatic amino acid biosynthesis</keyword>
<dbReference type="Pfam" id="PF00290">
    <property type="entry name" value="Trp_syntA"/>
    <property type="match status" value="1"/>
</dbReference>
<reference evidence="11" key="1">
    <citation type="journal article" date="2023" name="Int. J. Syst. Evol. Microbiol.">
        <title>Mesoterricola silvestris gen. nov., sp. nov., Mesoterricola sediminis sp. nov., Geothrix oryzae sp. nov., Geothrix edaphica sp. nov., Geothrix rubra sp. nov., and Geothrix limicola sp. nov., six novel members of Acidobacteriota isolated from soils.</title>
        <authorList>
            <person name="Itoh H."/>
            <person name="Sugisawa Y."/>
            <person name="Mise K."/>
            <person name="Xu Z."/>
            <person name="Kuniyasu M."/>
            <person name="Ushijima N."/>
            <person name="Kawano K."/>
            <person name="Kobayashi E."/>
            <person name="Shiratori Y."/>
            <person name="Masuda Y."/>
            <person name="Senoo K."/>
        </authorList>
    </citation>
    <scope>NUCLEOTIDE SEQUENCE [LARGE SCALE GENOMIC DNA]</scope>
    <source>
        <strain evidence="11">W79</strain>
    </source>
</reference>
<dbReference type="PANTHER" id="PTHR43406">
    <property type="entry name" value="TRYPTOPHAN SYNTHASE, ALPHA CHAIN"/>
    <property type="match status" value="1"/>
</dbReference>
<dbReference type="RefSeq" id="WP_316411970.1">
    <property type="nucleotide sequence ID" value="NZ_AP027080.1"/>
</dbReference>
<comment type="pathway">
    <text evidence="1">Amino-acid biosynthesis; L-tryptophan biosynthesis; L-tryptophan from chorismate: step 5/5.</text>
</comment>
<dbReference type="PROSITE" id="PS00167">
    <property type="entry name" value="TRP_SYNTHASE_ALPHA"/>
    <property type="match status" value="1"/>
</dbReference>
<gene>
    <name evidence="10" type="primary">trpA</name>
    <name evidence="10" type="ORF">METEAL_24920</name>
</gene>
<keyword evidence="5" id="KW-0822">Tryptophan biosynthesis</keyword>
<evidence type="ECO:0000256" key="3">
    <source>
        <dbReference type="ARBA" id="ARBA00012043"/>
    </source>
</evidence>
<evidence type="ECO:0000313" key="10">
    <source>
        <dbReference type="EMBL" id="BDU73318.1"/>
    </source>
</evidence>
<comment type="subunit">
    <text evidence="2">Tetramer of two alpha and two beta chains.</text>
</comment>
<dbReference type="PANTHER" id="PTHR43406:SF1">
    <property type="entry name" value="TRYPTOPHAN SYNTHASE ALPHA CHAIN, CHLOROPLASTIC"/>
    <property type="match status" value="1"/>
</dbReference>